<dbReference type="GO" id="GO:0030976">
    <property type="term" value="F:thiamine pyrophosphate binding"/>
    <property type="evidence" value="ECO:0007669"/>
    <property type="project" value="UniProtKB-UniRule"/>
</dbReference>
<evidence type="ECO:0000256" key="5">
    <source>
        <dbReference type="ARBA" id="ARBA00022605"/>
    </source>
</evidence>
<dbReference type="FunFam" id="3.40.50.1220:FF:000008">
    <property type="entry name" value="Acetolactate synthase"/>
    <property type="match status" value="1"/>
</dbReference>
<dbReference type="eggNOG" id="COG0028">
    <property type="taxonomic scope" value="Bacteria"/>
</dbReference>
<dbReference type="NCBIfam" id="TIGR00118">
    <property type="entry name" value="acolac_lg"/>
    <property type="match status" value="1"/>
</dbReference>
<comment type="cofactor">
    <cofactor evidence="12">
        <name>Mg(2+)</name>
        <dbReference type="ChEBI" id="CHEBI:18420"/>
    </cofactor>
    <text evidence="12">Binds 1 Mg(2+) ion per subunit.</text>
</comment>
<dbReference type="GO" id="GO:0009097">
    <property type="term" value="P:isoleucine biosynthetic process"/>
    <property type="evidence" value="ECO:0007669"/>
    <property type="project" value="UniProtKB-UniPathway"/>
</dbReference>
<proteinExistence type="inferred from homology"/>
<evidence type="ECO:0000259" key="15">
    <source>
        <dbReference type="Pfam" id="PF02776"/>
    </source>
</evidence>
<evidence type="ECO:0000259" key="14">
    <source>
        <dbReference type="Pfam" id="PF02775"/>
    </source>
</evidence>
<dbReference type="GO" id="GO:0050660">
    <property type="term" value="F:flavin adenine dinucleotide binding"/>
    <property type="evidence" value="ECO:0007669"/>
    <property type="project" value="InterPro"/>
</dbReference>
<dbReference type="OrthoDB" id="4494979at2"/>
<dbReference type="InterPro" id="IPR029035">
    <property type="entry name" value="DHS-like_NAD/FAD-binding_dom"/>
</dbReference>
<keyword evidence="17" id="KW-1185">Reference proteome</keyword>
<evidence type="ECO:0000256" key="6">
    <source>
        <dbReference type="ARBA" id="ARBA00022679"/>
    </source>
</evidence>
<sequence>MTQLHDAAPTTAPPAPAAEQRMLGADVVLRAFEAEGVRVCFGIPGGAVLPLYDAIARGTSVRHVLARHEQGAGHMAEAYARVSGEPGVVLATSGPGATNLVTPIANAQMDSTALVCVTGQVRTALIGTQAFQECDIVSVVRPLVKGAWLVRDVAELAGTLRAAFALARAGRPGPVLVDVPRDVQEAEVAFAWPPVAALPPHAPAAAAPPAAAPPAAAPPAAAVPLPVGAQARTPATRTPALDPRQPLAVARAIERAARPVLYAGGGVVNADAGEELRALAEHARIPVVTTLMGKGALPESHELFCGWPGMHGTKAANWTLNRADLVIAVGARFDDRVTGRLDAFAPAATVAHFDVDPGEIGKLRHAELPVLGPLRDALARTLAAIADPPDTTAWREQVRAWRARFPLRYDTAPRAGAPLKPQRVLERLDAALRARPEEVVWTTGVGQHQMWAMQYLGCERPRSFVTSGGHGTMGFGLPAAVGARAARPDATVVCVDGDGSFQMTAQELATAVAAELPVVVVIVNNGGLGMVHQWQTMFYERRLSAVDLSEPTDCAQVARGFGAAAWTVTTEAEFDAALAQALDCGRAAVLDVHVEVGEACFPMIPPGAAAVDMVEWPGS</sequence>
<feature type="domain" description="Thiamine pyrophosphate enzyme central" evidence="13">
    <location>
        <begin position="248"/>
        <end position="379"/>
    </location>
</feature>
<evidence type="ECO:0000256" key="12">
    <source>
        <dbReference type="RuleBase" id="RU003591"/>
    </source>
</evidence>
<evidence type="ECO:0000259" key="13">
    <source>
        <dbReference type="Pfam" id="PF00205"/>
    </source>
</evidence>
<dbReference type="InterPro" id="IPR012000">
    <property type="entry name" value="Thiamin_PyroP_enz_cen_dom"/>
</dbReference>
<comment type="pathway">
    <text evidence="2 12">Amino-acid biosynthesis; L-valine biosynthesis; L-valine from pyruvate: step 1/4.</text>
</comment>
<dbReference type="UniPathway" id="UPA00049">
    <property type="reaction ID" value="UER00059"/>
</dbReference>
<name>D3FF53_CONWI</name>
<accession>D3FF53</accession>
<dbReference type="EC" id="2.2.1.6" evidence="4 12"/>
<evidence type="ECO:0000256" key="3">
    <source>
        <dbReference type="ARBA" id="ARBA00007812"/>
    </source>
</evidence>
<evidence type="ECO:0000256" key="1">
    <source>
        <dbReference type="ARBA" id="ARBA00004974"/>
    </source>
</evidence>
<evidence type="ECO:0000256" key="7">
    <source>
        <dbReference type="ARBA" id="ARBA00022723"/>
    </source>
</evidence>
<dbReference type="InterPro" id="IPR012846">
    <property type="entry name" value="Acetolactate_synth_lsu"/>
</dbReference>
<comment type="catalytic activity">
    <reaction evidence="11 12">
        <text>2 pyruvate + H(+) = (2S)-2-acetolactate + CO2</text>
        <dbReference type="Rhea" id="RHEA:25249"/>
        <dbReference type="ChEBI" id="CHEBI:15361"/>
        <dbReference type="ChEBI" id="CHEBI:15378"/>
        <dbReference type="ChEBI" id="CHEBI:16526"/>
        <dbReference type="ChEBI" id="CHEBI:58476"/>
        <dbReference type="EC" id="2.2.1.6"/>
    </reaction>
</comment>
<dbReference type="STRING" id="469383.Cwoe_3352"/>
<dbReference type="PANTHER" id="PTHR18968">
    <property type="entry name" value="THIAMINE PYROPHOSPHATE ENZYMES"/>
    <property type="match status" value="1"/>
</dbReference>
<dbReference type="CDD" id="cd02015">
    <property type="entry name" value="TPP_AHAS"/>
    <property type="match status" value="1"/>
</dbReference>
<dbReference type="EMBL" id="CP001854">
    <property type="protein sequence ID" value="ADB51770.1"/>
    <property type="molecule type" value="Genomic_DNA"/>
</dbReference>
<dbReference type="InterPro" id="IPR039368">
    <property type="entry name" value="AHAS_TPP"/>
</dbReference>
<dbReference type="SUPFAM" id="SSF52467">
    <property type="entry name" value="DHS-like NAD/FAD-binding domain"/>
    <property type="match status" value="1"/>
</dbReference>
<dbReference type="Proteomes" id="UP000008229">
    <property type="component" value="Chromosome"/>
</dbReference>
<dbReference type="AlphaFoldDB" id="D3FF53"/>
<dbReference type="InterPro" id="IPR011766">
    <property type="entry name" value="TPP_enzyme_TPP-bd"/>
</dbReference>
<dbReference type="Gene3D" id="3.40.50.1220">
    <property type="entry name" value="TPP-binding domain"/>
    <property type="match status" value="1"/>
</dbReference>
<evidence type="ECO:0000256" key="4">
    <source>
        <dbReference type="ARBA" id="ARBA00013145"/>
    </source>
</evidence>
<dbReference type="InterPro" id="IPR045229">
    <property type="entry name" value="TPP_enz"/>
</dbReference>
<dbReference type="InterPro" id="IPR000399">
    <property type="entry name" value="TPP-bd_CS"/>
</dbReference>
<evidence type="ECO:0000256" key="8">
    <source>
        <dbReference type="ARBA" id="ARBA00022842"/>
    </source>
</evidence>
<evidence type="ECO:0000256" key="2">
    <source>
        <dbReference type="ARBA" id="ARBA00005025"/>
    </source>
</evidence>
<reference evidence="16 17" key="1">
    <citation type="journal article" date="2010" name="Stand. Genomic Sci.">
        <title>Complete genome sequence of Conexibacter woesei type strain (ID131577).</title>
        <authorList>
            <person name="Pukall R."/>
            <person name="Lapidus A."/>
            <person name="Glavina Del Rio T."/>
            <person name="Copeland A."/>
            <person name="Tice H."/>
            <person name="Cheng J.-F."/>
            <person name="Lucas S."/>
            <person name="Chen F."/>
            <person name="Nolan M."/>
            <person name="Bruce D."/>
            <person name="Goodwin L."/>
            <person name="Pitluck S."/>
            <person name="Mavromatis K."/>
            <person name="Ivanova N."/>
            <person name="Ovchinnikova G."/>
            <person name="Pati A."/>
            <person name="Chen A."/>
            <person name="Palaniappan K."/>
            <person name="Land M."/>
            <person name="Hauser L."/>
            <person name="Chang Y.-J."/>
            <person name="Jeffries C.D."/>
            <person name="Chain P."/>
            <person name="Meincke L."/>
            <person name="Sims D."/>
            <person name="Brettin T."/>
            <person name="Detter J.C."/>
            <person name="Rohde M."/>
            <person name="Goeker M."/>
            <person name="Bristow J."/>
            <person name="Eisen J.A."/>
            <person name="Markowitz V."/>
            <person name="Kyrpides N.C."/>
            <person name="Klenk H.-P."/>
            <person name="Hugenholtz P."/>
        </authorList>
    </citation>
    <scope>NUCLEOTIDE SEQUENCE [LARGE SCALE GENOMIC DNA]</scope>
    <source>
        <strain evidence="17">DSM 14684 / CIP 108061 / JCM 11494 / NBRC 100937 / ID131577</strain>
    </source>
</reference>
<keyword evidence="7 12" id="KW-0479">Metal-binding</keyword>
<dbReference type="Pfam" id="PF00205">
    <property type="entry name" value="TPP_enzyme_M"/>
    <property type="match status" value="1"/>
</dbReference>
<evidence type="ECO:0000313" key="17">
    <source>
        <dbReference type="Proteomes" id="UP000008229"/>
    </source>
</evidence>
<dbReference type="CDD" id="cd07035">
    <property type="entry name" value="TPP_PYR_POX_like"/>
    <property type="match status" value="1"/>
</dbReference>
<comment type="cofactor">
    <cofactor evidence="12">
        <name>thiamine diphosphate</name>
        <dbReference type="ChEBI" id="CHEBI:58937"/>
    </cofactor>
    <text evidence="12">Binds 1 thiamine pyrophosphate per subunit.</text>
</comment>
<dbReference type="SUPFAM" id="SSF52518">
    <property type="entry name" value="Thiamin diphosphate-binding fold (THDP-binding)"/>
    <property type="match status" value="2"/>
</dbReference>
<organism evidence="16 17">
    <name type="scientific">Conexibacter woesei (strain DSM 14684 / CCUG 47730 / CIP 108061 / JCM 11494 / NBRC 100937 / ID131577)</name>
    <dbReference type="NCBI Taxonomy" id="469383"/>
    <lineage>
        <taxon>Bacteria</taxon>
        <taxon>Bacillati</taxon>
        <taxon>Actinomycetota</taxon>
        <taxon>Thermoleophilia</taxon>
        <taxon>Solirubrobacterales</taxon>
        <taxon>Conexibacteraceae</taxon>
        <taxon>Conexibacter</taxon>
    </lineage>
</organism>
<evidence type="ECO:0000256" key="11">
    <source>
        <dbReference type="ARBA" id="ARBA00048670"/>
    </source>
</evidence>
<dbReference type="Pfam" id="PF02776">
    <property type="entry name" value="TPP_enzyme_N"/>
    <property type="match status" value="1"/>
</dbReference>
<feature type="domain" description="Thiamine pyrophosphate enzyme N-terminal TPP-binding" evidence="15">
    <location>
        <begin position="23"/>
        <end position="138"/>
    </location>
</feature>
<evidence type="ECO:0000256" key="9">
    <source>
        <dbReference type="ARBA" id="ARBA00023052"/>
    </source>
</evidence>
<dbReference type="InterPro" id="IPR012001">
    <property type="entry name" value="Thiamin_PyroP_enz_TPP-bd_dom"/>
</dbReference>
<keyword evidence="5 12" id="KW-0028">Amino-acid biosynthesis</keyword>
<keyword evidence="10 12" id="KW-0100">Branched-chain amino acid biosynthesis</keyword>
<dbReference type="GO" id="GO:0003984">
    <property type="term" value="F:acetolactate synthase activity"/>
    <property type="evidence" value="ECO:0007669"/>
    <property type="project" value="UniProtKB-EC"/>
</dbReference>
<dbReference type="GO" id="GO:0005948">
    <property type="term" value="C:acetolactate synthase complex"/>
    <property type="evidence" value="ECO:0007669"/>
    <property type="project" value="TreeGrafter"/>
</dbReference>
<dbReference type="PROSITE" id="PS00187">
    <property type="entry name" value="TPP_ENZYMES"/>
    <property type="match status" value="1"/>
</dbReference>
<protein>
    <recommendedName>
        <fullName evidence="4 12">Acetolactate synthase</fullName>
        <ecNumber evidence="4 12">2.2.1.6</ecNumber>
    </recommendedName>
</protein>
<gene>
    <name evidence="16" type="ordered locus">Cwoe_3352</name>
</gene>
<keyword evidence="6 12" id="KW-0808">Transferase</keyword>
<dbReference type="HOGENOM" id="CLU_013748_1_3_11"/>
<feature type="domain" description="Thiamine pyrophosphate enzyme TPP-binding" evidence="14">
    <location>
        <begin position="444"/>
        <end position="592"/>
    </location>
</feature>
<dbReference type="Pfam" id="PF02775">
    <property type="entry name" value="TPP_enzyme_C"/>
    <property type="match status" value="1"/>
</dbReference>
<keyword evidence="9 12" id="KW-0786">Thiamine pyrophosphate</keyword>
<dbReference type="GO" id="GO:0000287">
    <property type="term" value="F:magnesium ion binding"/>
    <property type="evidence" value="ECO:0007669"/>
    <property type="project" value="UniProtKB-UniRule"/>
</dbReference>
<dbReference type="GO" id="GO:0009099">
    <property type="term" value="P:L-valine biosynthetic process"/>
    <property type="evidence" value="ECO:0007669"/>
    <property type="project" value="UniProtKB-UniPathway"/>
</dbReference>
<dbReference type="FunFam" id="3.40.50.970:FF:000007">
    <property type="entry name" value="Acetolactate synthase"/>
    <property type="match status" value="1"/>
</dbReference>
<dbReference type="RefSeq" id="WP_012934821.1">
    <property type="nucleotide sequence ID" value="NC_013739.1"/>
</dbReference>
<dbReference type="KEGG" id="cwo:Cwoe_3352"/>
<evidence type="ECO:0000256" key="10">
    <source>
        <dbReference type="ARBA" id="ARBA00023304"/>
    </source>
</evidence>
<dbReference type="UniPathway" id="UPA00047">
    <property type="reaction ID" value="UER00055"/>
</dbReference>
<dbReference type="PANTHER" id="PTHR18968:SF13">
    <property type="entry name" value="ACETOLACTATE SYNTHASE CATALYTIC SUBUNIT, MITOCHONDRIAL"/>
    <property type="match status" value="1"/>
</dbReference>
<keyword evidence="8 12" id="KW-0460">Magnesium</keyword>
<dbReference type="Gene3D" id="3.40.50.970">
    <property type="match status" value="2"/>
</dbReference>
<comment type="pathway">
    <text evidence="1 12">Amino-acid biosynthesis; L-isoleucine biosynthesis; L-isoleucine from 2-oxobutanoate: step 1/4.</text>
</comment>
<dbReference type="InterPro" id="IPR029061">
    <property type="entry name" value="THDP-binding"/>
</dbReference>
<comment type="similarity">
    <text evidence="3 12">Belongs to the TPP enzyme family.</text>
</comment>
<evidence type="ECO:0000313" key="16">
    <source>
        <dbReference type="EMBL" id="ADB51770.1"/>
    </source>
</evidence>
<reference evidence="17" key="2">
    <citation type="submission" date="2010-01" db="EMBL/GenBank/DDBJ databases">
        <title>The complete genome of Conexibacter woesei DSM 14684.</title>
        <authorList>
            <consortium name="US DOE Joint Genome Institute (JGI-PGF)"/>
            <person name="Lucas S."/>
            <person name="Copeland A."/>
            <person name="Lapidus A."/>
            <person name="Glavina del Rio T."/>
            <person name="Dalin E."/>
            <person name="Tice H."/>
            <person name="Bruce D."/>
            <person name="Goodwin L."/>
            <person name="Pitluck S."/>
            <person name="Kyrpides N."/>
            <person name="Mavromatis K."/>
            <person name="Ivanova N."/>
            <person name="Mikhailova N."/>
            <person name="Chertkov O."/>
            <person name="Brettin T."/>
            <person name="Detter J.C."/>
            <person name="Han C."/>
            <person name="Larimer F."/>
            <person name="Land M."/>
            <person name="Hauser L."/>
            <person name="Markowitz V."/>
            <person name="Cheng J.-F."/>
            <person name="Hugenholtz P."/>
            <person name="Woyke T."/>
            <person name="Wu D."/>
            <person name="Pukall R."/>
            <person name="Steenblock K."/>
            <person name="Schneider S."/>
            <person name="Klenk H.-P."/>
            <person name="Eisen J.A."/>
        </authorList>
    </citation>
    <scope>NUCLEOTIDE SEQUENCE [LARGE SCALE GENOMIC DNA]</scope>
    <source>
        <strain evidence="17">DSM 14684 / CIP 108061 / JCM 11494 / NBRC 100937 / ID131577</strain>
    </source>
</reference>